<keyword evidence="3" id="KW-1185">Reference proteome</keyword>
<organism evidence="2 3">
    <name type="scientific">Tanacetum coccineum</name>
    <dbReference type="NCBI Taxonomy" id="301880"/>
    <lineage>
        <taxon>Eukaryota</taxon>
        <taxon>Viridiplantae</taxon>
        <taxon>Streptophyta</taxon>
        <taxon>Embryophyta</taxon>
        <taxon>Tracheophyta</taxon>
        <taxon>Spermatophyta</taxon>
        <taxon>Magnoliopsida</taxon>
        <taxon>eudicotyledons</taxon>
        <taxon>Gunneridae</taxon>
        <taxon>Pentapetalae</taxon>
        <taxon>asterids</taxon>
        <taxon>campanulids</taxon>
        <taxon>Asterales</taxon>
        <taxon>Asteraceae</taxon>
        <taxon>Asteroideae</taxon>
        <taxon>Anthemideae</taxon>
        <taxon>Anthemidinae</taxon>
        <taxon>Tanacetum</taxon>
    </lineage>
</organism>
<sequence>MLNNCFWTVPVLFIKFVRISVSGDVCTAMKLLRILSLSHNEHTGRDIMVQHLTAKKDHLTPISSGLTIIIDAHELSRTVIRATRQGKTSQRDELLKTPSKFVKSLTFGASTLMGPFTSFHEGWDQDGPDCETLSFVHSSRVSHLSASIGNRYPNLITKFYLLAYLI</sequence>
<feature type="signal peptide" evidence="1">
    <location>
        <begin position="1"/>
        <end position="22"/>
    </location>
</feature>
<name>A0ABQ5ANT0_9ASTR</name>
<protein>
    <submittedName>
        <fullName evidence="2">Uncharacterized protein</fullName>
    </submittedName>
</protein>
<reference evidence="2" key="1">
    <citation type="journal article" date="2022" name="Int. J. Mol. Sci.">
        <title>Draft Genome of Tanacetum Coccineum: Genomic Comparison of Closely Related Tanacetum-Family Plants.</title>
        <authorList>
            <person name="Yamashiro T."/>
            <person name="Shiraishi A."/>
            <person name="Nakayama K."/>
            <person name="Satake H."/>
        </authorList>
    </citation>
    <scope>NUCLEOTIDE SEQUENCE</scope>
</reference>
<dbReference type="EMBL" id="BQNB010012500">
    <property type="protein sequence ID" value="GJT04310.1"/>
    <property type="molecule type" value="Genomic_DNA"/>
</dbReference>
<evidence type="ECO:0000256" key="1">
    <source>
        <dbReference type="SAM" id="SignalP"/>
    </source>
</evidence>
<reference evidence="2" key="2">
    <citation type="submission" date="2022-01" db="EMBL/GenBank/DDBJ databases">
        <authorList>
            <person name="Yamashiro T."/>
            <person name="Shiraishi A."/>
            <person name="Satake H."/>
            <person name="Nakayama K."/>
        </authorList>
    </citation>
    <scope>NUCLEOTIDE SEQUENCE</scope>
</reference>
<feature type="chain" id="PRO_5046889291" evidence="1">
    <location>
        <begin position="23"/>
        <end position="166"/>
    </location>
</feature>
<keyword evidence="1" id="KW-0732">Signal</keyword>
<evidence type="ECO:0000313" key="3">
    <source>
        <dbReference type="Proteomes" id="UP001151760"/>
    </source>
</evidence>
<dbReference type="Proteomes" id="UP001151760">
    <property type="component" value="Unassembled WGS sequence"/>
</dbReference>
<evidence type="ECO:0000313" key="2">
    <source>
        <dbReference type="EMBL" id="GJT04310.1"/>
    </source>
</evidence>
<gene>
    <name evidence="2" type="ORF">Tco_0838772</name>
</gene>
<comment type="caution">
    <text evidence="2">The sequence shown here is derived from an EMBL/GenBank/DDBJ whole genome shotgun (WGS) entry which is preliminary data.</text>
</comment>
<proteinExistence type="predicted"/>
<accession>A0ABQ5ANT0</accession>